<sequence length="304" mass="32954">MPLSDEDNRAENASPTSTDTPSSDNDGVAEKTNSVANSQDGTDTPVPKMKLPAWFLERRVKCAEELLDYGPRLVIHETGSSAPKADRELGGRFLRAVVEHFAKEIGANLLCLTDSGVVEIANGFIEQLGRPACVKKCRVPADCEKCGFAFLKVPVGEETDETSSNDGSENESDESSDNDGKAENSGEKTRKCSSEGEICVPMGCPTRVVRSQHTERYTGSDIRTLCIQAALAGEDELYESDDENEEQKRVITLEHFKQALKRAPPTTSGAFMDQIRKFAPEFDPLAVANMEVGGGLLGGHSMYA</sequence>
<reference evidence="2" key="2">
    <citation type="submission" date="2023-06" db="EMBL/GenBank/DDBJ databases">
        <authorList>
            <consortium name="Lawrence Berkeley National Laboratory"/>
            <person name="Haridas S."/>
            <person name="Hensen N."/>
            <person name="Bonometti L."/>
            <person name="Westerberg I."/>
            <person name="Brannstrom I.O."/>
            <person name="Guillou S."/>
            <person name="Cros-Aarteil S."/>
            <person name="Calhoun S."/>
            <person name="Kuo A."/>
            <person name="Mondo S."/>
            <person name="Pangilinan J."/>
            <person name="Riley R."/>
            <person name="LaButti K."/>
            <person name="Andreopoulos B."/>
            <person name="Lipzen A."/>
            <person name="Chen C."/>
            <person name="Yanf M."/>
            <person name="Daum C."/>
            <person name="Ng V."/>
            <person name="Clum A."/>
            <person name="Steindorff A."/>
            <person name="Ohm R."/>
            <person name="Martin F."/>
            <person name="Silar P."/>
            <person name="Natvig D."/>
            <person name="Lalanne C."/>
            <person name="Gautier V."/>
            <person name="Ament-velasquez S.L."/>
            <person name="Kruys A."/>
            <person name="Hutchinson M.I."/>
            <person name="Powell A.J."/>
            <person name="Barry K."/>
            <person name="Miller A.N."/>
            <person name="Grigoriev I.V."/>
            <person name="Debuchy R."/>
            <person name="Gladieux P."/>
            <person name="Thoren M.H."/>
            <person name="Johannesson H."/>
        </authorList>
    </citation>
    <scope>NUCLEOTIDE SEQUENCE</scope>
    <source>
        <strain evidence="2">CBS 232.78</strain>
    </source>
</reference>
<feature type="region of interest" description="Disordered" evidence="1">
    <location>
        <begin position="1"/>
        <end position="48"/>
    </location>
</feature>
<proteinExistence type="predicted"/>
<dbReference type="EMBL" id="JAULSW010000005">
    <property type="protein sequence ID" value="KAK3381087.1"/>
    <property type="molecule type" value="Genomic_DNA"/>
</dbReference>
<feature type="compositionally biased region" description="Basic and acidic residues" evidence="1">
    <location>
        <begin position="1"/>
        <end position="10"/>
    </location>
</feature>
<feature type="region of interest" description="Disordered" evidence="1">
    <location>
        <begin position="157"/>
        <end position="189"/>
    </location>
</feature>
<protein>
    <submittedName>
        <fullName evidence="2">Uncharacterized protein</fullName>
    </submittedName>
</protein>
<accession>A0AAE0NGI2</accession>
<dbReference type="AlphaFoldDB" id="A0AAE0NGI2"/>
<name>A0AAE0NGI2_9PEZI</name>
<evidence type="ECO:0000313" key="2">
    <source>
        <dbReference type="EMBL" id="KAK3381087.1"/>
    </source>
</evidence>
<reference evidence="2" key="1">
    <citation type="journal article" date="2023" name="Mol. Phylogenet. Evol.">
        <title>Genome-scale phylogeny and comparative genomics of the fungal order Sordariales.</title>
        <authorList>
            <person name="Hensen N."/>
            <person name="Bonometti L."/>
            <person name="Westerberg I."/>
            <person name="Brannstrom I.O."/>
            <person name="Guillou S."/>
            <person name="Cros-Aarteil S."/>
            <person name="Calhoun S."/>
            <person name="Haridas S."/>
            <person name="Kuo A."/>
            <person name="Mondo S."/>
            <person name="Pangilinan J."/>
            <person name="Riley R."/>
            <person name="LaButti K."/>
            <person name="Andreopoulos B."/>
            <person name="Lipzen A."/>
            <person name="Chen C."/>
            <person name="Yan M."/>
            <person name="Daum C."/>
            <person name="Ng V."/>
            <person name="Clum A."/>
            <person name="Steindorff A."/>
            <person name="Ohm R.A."/>
            <person name="Martin F."/>
            <person name="Silar P."/>
            <person name="Natvig D.O."/>
            <person name="Lalanne C."/>
            <person name="Gautier V."/>
            <person name="Ament-Velasquez S.L."/>
            <person name="Kruys A."/>
            <person name="Hutchinson M.I."/>
            <person name="Powell A.J."/>
            <person name="Barry K."/>
            <person name="Miller A.N."/>
            <person name="Grigoriev I.V."/>
            <person name="Debuchy R."/>
            <person name="Gladieux P."/>
            <person name="Hiltunen Thoren M."/>
            <person name="Johannesson H."/>
        </authorList>
    </citation>
    <scope>NUCLEOTIDE SEQUENCE</scope>
    <source>
        <strain evidence="2">CBS 232.78</strain>
    </source>
</reference>
<feature type="compositionally biased region" description="Basic and acidic residues" evidence="1">
    <location>
        <begin position="178"/>
        <end position="189"/>
    </location>
</feature>
<feature type="compositionally biased region" description="Polar residues" evidence="1">
    <location>
        <begin position="31"/>
        <end position="42"/>
    </location>
</feature>
<organism evidence="2 3">
    <name type="scientific">Podospora didyma</name>
    <dbReference type="NCBI Taxonomy" id="330526"/>
    <lineage>
        <taxon>Eukaryota</taxon>
        <taxon>Fungi</taxon>
        <taxon>Dikarya</taxon>
        <taxon>Ascomycota</taxon>
        <taxon>Pezizomycotina</taxon>
        <taxon>Sordariomycetes</taxon>
        <taxon>Sordariomycetidae</taxon>
        <taxon>Sordariales</taxon>
        <taxon>Podosporaceae</taxon>
        <taxon>Podospora</taxon>
    </lineage>
</organism>
<keyword evidence="3" id="KW-1185">Reference proteome</keyword>
<feature type="compositionally biased region" description="Acidic residues" evidence="1">
    <location>
        <begin position="157"/>
        <end position="177"/>
    </location>
</feature>
<comment type="caution">
    <text evidence="2">The sequence shown here is derived from an EMBL/GenBank/DDBJ whole genome shotgun (WGS) entry which is preliminary data.</text>
</comment>
<evidence type="ECO:0000256" key="1">
    <source>
        <dbReference type="SAM" id="MobiDB-lite"/>
    </source>
</evidence>
<dbReference type="Gene3D" id="1.10.8.60">
    <property type="match status" value="1"/>
</dbReference>
<feature type="compositionally biased region" description="Low complexity" evidence="1">
    <location>
        <begin position="14"/>
        <end position="24"/>
    </location>
</feature>
<evidence type="ECO:0000313" key="3">
    <source>
        <dbReference type="Proteomes" id="UP001285441"/>
    </source>
</evidence>
<dbReference type="Proteomes" id="UP001285441">
    <property type="component" value="Unassembled WGS sequence"/>
</dbReference>
<gene>
    <name evidence="2" type="ORF">B0H63DRAFT_510992</name>
</gene>